<proteinExistence type="predicted"/>
<evidence type="ECO:0000256" key="1">
    <source>
        <dbReference type="SAM" id="MobiDB-lite"/>
    </source>
</evidence>
<organism evidence="2 3">
    <name type="scientific">Monilinia laxa</name>
    <name type="common">Brown rot fungus</name>
    <name type="synonym">Sclerotinia laxa</name>
    <dbReference type="NCBI Taxonomy" id="61186"/>
    <lineage>
        <taxon>Eukaryota</taxon>
        <taxon>Fungi</taxon>
        <taxon>Dikarya</taxon>
        <taxon>Ascomycota</taxon>
        <taxon>Pezizomycotina</taxon>
        <taxon>Leotiomycetes</taxon>
        <taxon>Helotiales</taxon>
        <taxon>Sclerotiniaceae</taxon>
        <taxon>Monilinia</taxon>
    </lineage>
</organism>
<gene>
    <name evidence="2" type="ORF">EYC80_003944</name>
</gene>
<dbReference type="Proteomes" id="UP000326757">
    <property type="component" value="Unassembled WGS sequence"/>
</dbReference>
<evidence type="ECO:0000313" key="3">
    <source>
        <dbReference type="Proteomes" id="UP000326757"/>
    </source>
</evidence>
<dbReference type="OrthoDB" id="5330228at2759"/>
<comment type="caution">
    <text evidence="2">The sequence shown here is derived from an EMBL/GenBank/DDBJ whole genome shotgun (WGS) entry which is preliminary data.</text>
</comment>
<sequence length="124" mass="13191">MAGTVEESIHELSVQRRLKHLGQAALSKNGKLKALTDEELVANGLDEANSLELQKTTLADLIAKGKGGEVVSENDLWACLFGGRKKPNTVDLTENGAVEDPSNTTDLDDSREGNSRDLEGSAAT</sequence>
<accession>A0A5N6KLK1</accession>
<evidence type="ECO:0000313" key="2">
    <source>
        <dbReference type="EMBL" id="KAB8304562.1"/>
    </source>
</evidence>
<feature type="compositionally biased region" description="Basic and acidic residues" evidence="1">
    <location>
        <begin position="108"/>
        <end position="124"/>
    </location>
</feature>
<protein>
    <submittedName>
        <fullName evidence="2">Uncharacterized protein</fullName>
    </submittedName>
</protein>
<name>A0A5N6KLK1_MONLA</name>
<keyword evidence="3" id="KW-1185">Reference proteome</keyword>
<feature type="region of interest" description="Disordered" evidence="1">
    <location>
        <begin position="87"/>
        <end position="124"/>
    </location>
</feature>
<reference evidence="2 3" key="1">
    <citation type="submission" date="2019-06" db="EMBL/GenBank/DDBJ databases">
        <title>Genome Sequence of the Brown Rot Fungal Pathogen Monilinia laxa.</title>
        <authorList>
            <person name="De Miccolis Angelini R.M."/>
            <person name="Landi L."/>
            <person name="Abate D."/>
            <person name="Pollastro S."/>
            <person name="Romanazzi G."/>
            <person name="Faretra F."/>
        </authorList>
    </citation>
    <scope>NUCLEOTIDE SEQUENCE [LARGE SCALE GENOMIC DNA]</scope>
    <source>
        <strain evidence="2 3">Mlax316</strain>
    </source>
</reference>
<dbReference type="AlphaFoldDB" id="A0A5N6KLK1"/>
<dbReference type="EMBL" id="VIGI01000001">
    <property type="protein sequence ID" value="KAB8304562.1"/>
    <property type="molecule type" value="Genomic_DNA"/>
</dbReference>